<protein>
    <recommendedName>
        <fullName evidence="2">BTB domain-containing protein</fullName>
    </recommendedName>
</protein>
<dbReference type="InterPro" id="IPR000210">
    <property type="entry name" value="BTB/POZ_dom"/>
</dbReference>
<evidence type="ECO:0000313" key="3">
    <source>
        <dbReference type="EMBL" id="KAF5340744.1"/>
    </source>
</evidence>
<evidence type="ECO:0000313" key="4">
    <source>
        <dbReference type="Proteomes" id="UP000541558"/>
    </source>
</evidence>
<accession>A0A8H5CFF5</accession>
<feature type="region of interest" description="Disordered" evidence="1">
    <location>
        <begin position="1"/>
        <end position="23"/>
    </location>
</feature>
<proteinExistence type="predicted"/>
<keyword evidence="4" id="KW-1185">Reference proteome</keyword>
<dbReference type="Gene3D" id="3.30.710.10">
    <property type="entry name" value="Potassium Channel Kv1.1, Chain A"/>
    <property type="match status" value="1"/>
</dbReference>
<gene>
    <name evidence="3" type="ORF">D9611_007397</name>
</gene>
<comment type="caution">
    <text evidence="3">The sequence shown here is derived from an EMBL/GenBank/DDBJ whole genome shotgun (WGS) entry which is preliminary data.</text>
</comment>
<name>A0A8H5CFF5_9AGAR</name>
<evidence type="ECO:0000259" key="2">
    <source>
        <dbReference type="PROSITE" id="PS50097"/>
    </source>
</evidence>
<dbReference type="OrthoDB" id="3217871at2759"/>
<dbReference type="Pfam" id="PF00651">
    <property type="entry name" value="BTB"/>
    <property type="match status" value="1"/>
</dbReference>
<dbReference type="Proteomes" id="UP000541558">
    <property type="component" value="Unassembled WGS sequence"/>
</dbReference>
<reference evidence="3 4" key="1">
    <citation type="journal article" date="2020" name="ISME J.">
        <title>Uncovering the hidden diversity of litter-decomposition mechanisms in mushroom-forming fungi.</title>
        <authorList>
            <person name="Floudas D."/>
            <person name="Bentzer J."/>
            <person name="Ahren D."/>
            <person name="Johansson T."/>
            <person name="Persson P."/>
            <person name="Tunlid A."/>
        </authorList>
    </citation>
    <scope>NUCLEOTIDE SEQUENCE [LARGE SCALE GENOMIC DNA]</scope>
    <source>
        <strain evidence="3 4">CBS 175.51</strain>
    </source>
</reference>
<evidence type="ECO:0000256" key="1">
    <source>
        <dbReference type="SAM" id="MobiDB-lite"/>
    </source>
</evidence>
<sequence length="337" mass="37797">MPKRRRVDGADSLHSDGPTADGDQIAVTRSDIWFDDGSLVIQAENAQFKVHKGVLTRHSSVFADVFAMPHPEGEPTIEGCPVLQLQDSAEDINNFLLALYDRCSHTKDAIPLAVIAAMIRMGKKYDVPTLRDEGFARLNWEFPNTLESWDIQEADESYTRITDNSSPRNHGVLFGTVELAHQCDIKTVLPTAYYNCCHDLDGLLYGYELDDGTRSKPLSHDIQRLSVMGREKLLDAQGEAYAEWVDCVGGTMAGCVTPQSCKAIGANLQYDLWRPKPIVRGLDRWSEFSADMELSGLCGPCTEYGKQWYKVGREGIWRVLPSFFGLPPWDELKNFEN</sequence>
<dbReference type="AlphaFoldDB" id="A0A8H5CFF5"/>
<organism evidence="3 4">
    <name type="scientific">Ephemerocybe angulata</name>
    <dbReference type="NCBI Taxonomy" id="980116"/>
    <lineage>
        <taxon>Eukaryota</taxon>
        <taxon>Fungi</taxon>
        <taxon>Dikarya</taxon>
        <taxon>Basidiomycota</taxon>
        <taxon>Agaricomycotina</taxon>
        <taxon>Agaricomycetes</taxon>
        <taxon>Agaricomycetidae</taxon>
        <taxon>Agaricales</taxon>
        <taxon>Agaricineae</taxon>
        <taxon>Psathyrellaceae</taxon>
        <taxon>Ephemerocybe</taxon>
    </lineage>
</organism>
<dbReference type="InterPro" id="IPR011333">
    <property type="entry name" value="SKP1/BTB/POZ_sf"/>
</dbReference>
<dbReference type="PROSITE" id="PS50097">
    <property type="entry name" value="BTB"/>
    <property type="match status" value="1"/>
</dbReference>
<feature type="domain" description="BTB" evidence="2">
    <location>
        <begin position="35"/>
        <end position="101"/>
    </location>
</feature>
<dbReference type="EMBL" id="JAACJK010000003">
    <property type="protein sequence ID" value="KAF5340744.1"/>
    <property type="molecule type" value="Genomic_DNA"/>
</dbReference>